<dbReference type="RefSeq" id="XP_016762528.1">
    <property type="nucleotide sequence ID" value="XM_016900650.1"/>
</dbReference>
<dbReference type="Proteomes" id="UP000016931">
    <property type="component" value="Unassembled WGS sequence"/>
</dbReference>
<dbReference type="AlphaFoldDB" id="M3B3T3"/>
<protein>
    <submittedName>
        <fullName evidence="2">Uncharacterized protein</fullName>
    </submittedName>
</protein>
<reference evidence="2 3" key="1">
    <citation type="journal article" date="2012" name="PLoS Pathog.">
        <title>Diverse lifestyles and strategies of plant pathogenesis encoded in the genomes of eighteen Dothideomycetes fungi.</title>
        <authorList>
            <person name="Ohm R.A."/>
            <person name="Feau N."/>
            <person name="Henrissat B."/>
            <person name="Schoch C.L."/>
            <person name="Horwitz B.A."/>
            <person name="Barry K.W."/>
            <person name="Condon B.J."/>
            <person name="Copeland A.C."/>
            <person name="Dhillon B."/>
            <person name="Glaser F."/>
            <person name="Hesse C.N."/>
            <person name="Kosti I."/>
            <person name="LaButti K."/>
            <person name="Lindquist E.A."/>
            <person name="Lucas S."/>
            <person name="Salamov A.A."/>
            <person name="Bradshaw R.E."/>
            <person name="Ciuffetti L."/>
            <person name="Hamelin R.C."/>
            <person name="Kema G.H.J."/>
            <person name="Lawrence C."/>
            <person name="Scott J.A."/>
            <person name="Spatafora J.W."/>
            <person name="Turgeon B.G."/>
            <person name="de Wit P.J.G.M."/>
            <person name="Zhong S."/>
            <person name="Goodwin S.B."/>
            <person name="Grigoriev I.V."/>
        </authorList>
    </citation>
    <scope>NUCLEOTIDE SEQUENCE [LARGE SCALE GENOMIC DNA]</scope>
    <source>
        <strain evidence="2 3">SO2202</strain>
    </source>
</reference>
<sequence length="350" mass="38158">MRAHDWFQGLPSWAQQDKSWYDLMGISSRPGSLASVAPSTSVGASTKRRSRADAMRCLEGRSQSKISDSSEKQQSQGHTSTDGNSGDSENGDAWSDPWADITSSGIPGSLLAASSIYSGKLDPPLLMPGVPGCANVELPLARQVTPPHNKACHDVDHIGSSPSHPILSDKGIGATVKAALRLSSQGSVSSSVFSEPKVPPAVHISKCRRTPLSVGRPHHDFWPPQGHVARFPDSPYLTPTAPYIPLKNARISPARNQEHLGWVDAKHQPDWTRKVSTPRKIYHQIEHRPTLDKSTVLYDVEMDQQTVGTTCTPQHDFDVEYCAHGGERGALLQAIADMLNVFNCFTRYKT</sequence>
<dbReference type="HOGENOM" id="CLU_792658_0_0_1"/>
<evidence type="ECO:0000256" key="1">
    <source>
        <dbReference type="SAM" id="MobiDB-lite"/>
    </source>
</evidence>
<evidence type="ECO:0000313" key="3">
    <source>
        <dbReference type="Proteomes" id="UP000016931"/>
    </source>
</evidence>
<evidence type="ECO:0000313" key="2">
    <source>
        <dbReference type="EMBL" id="EMF14407.1"/>
    </source>
</evidence>
<accession>M3B3T3</accession>
<keyword evidence="3" id="KW-1185">Reference proteome</keyword>
<proteinExistence type="predicted"/>
<feature type="region of interest" description="Disordered" evidence="1">
    <location>
        <begin position="29"/>
        <end position="99"/>
    </location>
</feature>
<name>M3B3T3_SPHMS</name>
<dbReference type="GeneID" id="27897787"/>
<feature type="compositionally biased region" description="Polar residues" evidence="1">
    <location>
        <begin position="61"/>
        <end position="88"/>
    </location>
</feature>
<dbReference type="EMBL" id="KB456262">
    <property type="protein sequence ID" value="EMF14407.1"/>
    <property type="molecule type" value="Genomic_DNA"/>
</dbReference>
<gene>
    <name evidence="2" type="ORF">SEPMUDRAFT_106728</name>
</gene>
<organism evidence="2 3">
    <name type="scientific">Sphaerulina musiva (strain SO2202)</name>
    <name type="common">Poplar stem canker fungus</name>
    <name type="synonym">Septoria musiva</name>
    <dbReference type="NCBI Taxonomy" id="692275"/>
    <lineage>
        <taxon>Eukaryota</taxon>
        <taxon>Fungi</taxon>
        <taxon>Dikarya</taxon>
        <taxon>Ascomycota</taxon>
        <taxon>Pezizomycotina</taxon>
        <taxon>Dothideomycetes</taxon>
        <taxon>Dothideomycetidae</taxon>
        <taxon>Mycosphaerellales</taxon>
        <taxon>Mycosphaerellaceae</taxon>
        <taxon>Sphaerulina</taxon>
    </lineage>
</organism>